<dbReference type="InterPro" id="IPR021224">
    <property type="entry name" value="DUF2690"/>
</dbReference>
<evidence type="ECO:0000256" key="1">
    <source>
        <dbReference type="SAM" id="SignalP"/>
    </source>
</evidence>
<proteinExistence type="predicted"/>
<sequence>MKRHVKRYLGKALPAVLAAPVLVVMGPGSAQAATYALDGKDPISAGCSGDVTTMKRASIGTSSWTLGAIELRYSVKCHTAWARITLSEDVWGKAQIVRNTDGKAYNCTNLSYNASLGSYTCYTAMVYDKDPLSSYAEGWSQYDNVSLHSKTPSY</sequence>
<keyword evidence="1" id="KW-0732">Signal</keyword>
<dbReference type="EMBL" id="CP120997">
    <property type="protein sequence ID" value="WLQ34940.1"/>
    <property type="molecule type" value="Genomic_DNA"/>
</dbReference>
<dbReference type="Pfam" id="PF10901">
    <property type="entry name" value="DUF2690"/>
    <property type="match status" value="1"/>
</dbReference>
<feature type="signal peptide" evidence="1">
    <location>
        <begin position="1"/>
        <end position="32"/>
    </location>
</feature>
<feature type="chain" id="PRO_5045819711" evidence="1">
    <location>
        <begin position="33"/>
        <end position="154"/>
    </location>
</feature>
<keyword evidence="3" id="KW-1185">Reference proteome</keyword>
<name>A0ABY9HK70_9ACTN</name>
<accession>A0ABY9HK70</accession>
<dbReference type="RefSeq" id="WP_018553890.1">
    <property type="nucleotide sequence ID" value="NZ_CP120997.1"/>
</dbReference>
<dbReference type="Proteomes" id="UP001239522">
    <property type="component" value="Chromosome"/>
</dbReference>
<gene>
    <name evidence="2" type="ORF">P8A18_16520</name>
</gene>
<protein>
    <submittedName>
        <fullName evidence="2">DUF2690 domain-containing protein</fullName>
    </submittedName>
</protein>
<evidence type="ECO:0000313" key="3">
    <source>
        <dbReference type="Proteomes" id="UP001239522"/>
    </source>
</evidence>
<organism evidence="2 3">
    <name type="scientific">Streptomyces castrisilvae</name>
    <dbReference type="NCBI Taxonomy" id="3033811"/>
    <lineage>
        <taxon>Bacteria</taxon>
        <taxon>Bacillati</taxon>
        <taxon>Actinomycetota</taxon>
        <taxon>Actinomycetes</taxon>
        <taxon>Kitasatosporales</taxon>
        <taxon>Streptomycetaceae</taxon>
        <taxon>Streptomyces</taxon>
    </lineage>
</organism>
<evidence type="ECO:0000313" key="2">
    <source>
        <dbReference type="EMBL" id="WLQ34940.1"/>
    </source>
</evidence>
<reference evidence="2 3" key="1">
    <citation type="submission" date="2023-03" db="EMBL/GenBank/DDBJ databases">
        <title>Isolation and description of six Streptomyces strains from soil environments, able to metabolize different microbial glucans.</title>
        <authorList>
            <person name="Widen T."/>
            <person name="Larsbrink J."/>
        </authorList>
    </citation>
    <scope>NUCLEOTIDE SEQUENCE [LARGE SCALE GENOMIC DNA]</scope>
    <source>
        <strain evidence="2 3">Mut1</strain>
    </source>
</reference>